<accession>A0A6M3ZK60</accession>
<evidence type="ECO:0000313" key="2">
    <source>
        <dbReference type="Proteomes" id="UP000501648"/>
    </source>
</evidence>
<dbReference type="Proteomes" id="UP000501648">
    <property type="component" value="Chromosome"/>
</dbReference>
<evidence type="ECO:0000313" key="1">
    <source>
        <dbReference type="EMBL" id="QJP99064.1"/>
    </source>
</evidence>
<reference evidence="1 2" key="1">
    <citation type="journal article" date="2012" name="J. Bacteriol.">
        <title>Genome sequence of the pathogenic Herbaspirillum seropedicae strain Os34, isolated from rice roots.</title>
        <authorList>
            <person name="Ye W."/>
            <person name="Ye S."/>
            <person name="Liu J."/>
            <person name="Chang S."/>
            <person name="Chen M."/>
            <person name="Zhu B."/>
            <person name="Guo L."/>
            <person name="An Q."/>
        </authorList>
    </citation>
    <scope>NUCLEOTIDE SEQUENCE [LARGE SCALE GENOMIC DNA]</scope>
    <source>
        <strain evidence="1 2">Os34</strain>
    </source>
</reference>
<proteinExistence type="predicted"/>
<sequence length="80" mass="9098">MGEITKADLDRIRHELASVYHDAAWKVASLIIQASAVRNGLDQPLAPEEWESLNLVINRLNSAARHAEKVVKYLERPRRP</sequence>
<dbReference type="EMBL" id="CP008956">
    <property type="protein sequence ID" value="QJP99064.1"/>
    <property type="molecule type" value="Genomic_DNA"/>
</dbReference>
<name>A0A6M3ZK60_9BURK</name>
<dbReference type="AlphaFoldDB" id="A0A6M3ZK60"/>
<organism evidence="1 2">
    <name type="scientific">Herbaspirillum rubrisubalbicans Os34</name>
    <dbReference type="NCBI Taxonomy" id="1235827"/>
    <lineage>
        <taxon>Bacteria</taxon>
        <taxon>Pseudomonadati</taxon>
        <taxon>Pseudomonadota</taxon>
        <taxon>Betaproteobacteria</taxon>
        <taxon>Burkholderiales</taxon>
        <taxon>Oxalobacteraceae</taxon>
        <taxon>Herbaspirillum</taxon>
    </lineage>
</organism>
<dbReference type="RefSeq" id="WP_017451997.1">
    <property type="nucleotide sequence ID" value="NZ_CP008956.1"/>
</dbReference>
<protein>
    <submittedName>
        <fullName evidence="1">Uncharacterized protein</fullName>
    </submittedName>
</protein>
<gene>
    <name evidence="1" type="ORF">C798_02105</name>
</gene>